<reference evidence="2" key="1">
    <citation type="journal article" date="2020" name="Stud. Mycol.">
        <title>101 Dothideomycetes genomes: a test case for predicting lifestyles and emergence of pathogens.</title>
        <authorList>
            <person name="Haridas S."/>
            <person name="Albert R."/>
            <person name="Binder M."/>
            <person name="Bloem J."/>
            <person name="Labutti K."/>
            <person name="Salamov A."/>
            <person name="Andreopoulos B."/>
            <person name="Baker S."/>
            <person name="Barry K."/>
            <person name="Bills G."/>
            <person name="Bluhm B."/>
            <person name="Cannon C."/>
            <person name="Castanera R."/>
            <person name="Culley D."/>
            <person name="Daum C."/>
            <person name="Ezra D."/>
            <person name="Gonzalez J."/>
            <person name="Henrissat B."/>
            <person name="Kuo A."/>
            <person name="Liang C."/>
            <person name="Lipzen A."/>
            <person name="Lutzoni F."/>
            <person name="Magnuson J."/>
            <person name="Mondo S."/>
            <person name="Nolan M."/>
            <person name="Ohm R."/>
            <person name="Pangilinan J."/>
            <person name="Park H.-J."/>
            <person name="Ramirez L."/>
            <person name="Alfaro M."/>
            <person name="Sun H."/>
            <person name="Tritt A."/>
            <person name="Yoshinaga Y."/>
            <person name="Zwiers L.-H."/>
            <person name="Turgeon B."/>
            <person name="Goodwin S."/>
            <person name="Spatafora J."/>
            <person name="Crous P."/>
            <person name="Grigoriev I."/>
        </authorList>
    </citation>
    <scope>NUCLEOTIDE SEQUENCE</scope>
    <source>
        <strain evidence="2">CBS 161.51</strain>
    </source>
</reference>
<dbReference type="AlphaFoldDB" id="A0A6A5SQ17"/>
<keyword evidence="3" id="KW-1185">Reference proteome</keyword>
<accession>A0A6A5SQ17</accession>
<protein>
    <submittedName>
        <fullName evidence="2">Uncharacterized protein</fullName>
    </submittedName>
</protein>
<dbReference type="Proteomes" id="UP000800038">
    <property type="component" value="Unassembled WGS sequence"/>
</dbReference>
<evidence type="ECO:0000256" key="1">
    <source>
        <dbReference type="SAM" id="MobiDB-lite"/>
    </source>
</evidence>
<evidence type="ECO:0000313" key="3">
    <source>
        <dbReference type="Proteomes" id="UP000800038"/>
    </source>
</evidence>
<feature type="compositionally biased region" description="Polar residues" evidence="1">
    <location>
        <begin position="1"/>
        <end position="11"/>
    </location>
</feature>
<name>A0A6A5SQ17_9PLEO</name>
<feature type="region of interest" description="Disordered" evidence="1">
    <location>
        <begin position="1"/>
        <end position="28"/>
    </location>
</feature>
<dbReference type="OrthoDB" id="3799619at2759"/>
<dbReference type="EMBL" id="ML976038">
    <property type="protein sequence ID" value="KAF1942183.1"/>
    <property type="molecule type" value="Genomic_DNA"/>
</dbReference>
<organism evidence="2 3">
    <name type="scientific">Clathrospora elynae</name>
    <dbReference type="NCBI Taxonomy" id="706981"/>
    <lineage>
        <taxon>Eukaryota</taxon>
        <taxon>Fungi</taxon>
        <taxon>Dikarya</taxon>
        <taxon>Ascomycota</taxon>
        <taxon>Pezizomycotina</taxon>
        <taxon>Dothideomycetes</taxon>
        <taxon>Pleosporomycetidae</taxon>
        <taxon>Pleosporales</taxon>
        <taxon>Diademaceae</taxon>
        <taxon>Clathrospora</taxon>
    </lineage>
</organism>
<sequence>MGVIDSENSNAPPADKDGVHNSSGARQDLCIQTANNAEQAEEIAPALNEIAAADPRPESKPETQAKVFHSSTLATPQIAILRGEHVLDFTREEAFPPHTKLSAKAQHLCRVADEMLSYMAEVEETMQQFQEYVQSQKDDSKPLYKWTKYNGYRSISRAISELDEAADKFEPVHLPSAYVHMYLSRATKFSLSVSKIAVFAMGIMSEKSATCIDEIEESELSADGKTNAKALITNELKKLLKYCARATDRVYAALDLLRRAMLIDGSHQTTDISIIKKLISDSEGRMAASRKSCLWTIPGLILGAAASTAIGITAAHLYGSNGFDLALKGNDDGVYARVMDLVQRTQVVTNLTGEVYSIKLQDIEQRCKEIEGASESYALRIDNLVEALGVPNEEGTYFSSTPKPEYQVPNDIRAHIQKMADDADHEFGRLHKEMEQMRKNVNRMDIRLTKRLDRVDRHGL</sequence>
<proteinExistence type="predicted"/>
<gene>
    <name evidence="2" type="ORF">EJ02DRAFT_434227</name>
</gene>
<evidence type="ECO:0000313" key="2">
    <source>
        <dbReference type="EMBL" id="KAF1942183.1"/>
    </source>
</evidence>